<dbReference type="Gene3D" id="1.20.1640.10">
    <property type="entry name" value="Multidrug efflux transporter AcrB transmembrane domain"/>
    <property type="match status" value="1"/>
</dbReference>
<dbReference type="Proteomes" id="UP000177419">
    <property type="component" value="Unassembled WGS sequence"/>
</dbReference>
<evidence type="ECO:0000256" key="8">
    <source>
        <dbReference type="ARBA" id="ARBA00023010"/>
    </source>
</evidence>
<comment type="subunit">
    <text evidence="10">Forms a complex with SecD. Part of the essential Sec protein translocation apparatus which comprises SecA, SecYEG and auxiliary proteins SecDF. Other proteins may also be involved.</text>
</comment>
<feature type="transmembrane region" description="Helical" evidence="10">
    <location>
        <begin position="7"/>
        <end position="32"/>
    </location>
</feature>
<keyword evidence="8 10" id="KW-0811">Translocation</keyword>
<dbReference type="InterPro" id="IPR000731">
    <property type="entry name" value="SSD"/>
</dbReference>
<dbReference type="AlphaFoldDB" id="A0A1F8EVQ6"/>
<evidence type="ECO:0000313" key="12">
    <source>
        <dbReference type="EMBL" id="OGN04954.1"/>
    </source>
</evidence>
<evidence type="ECO:0000256" key="7">
    <source>
        <dbReference type="ARBA" id="ARBA00022989"/>
    </source>
</evidence>
<reference evidence="12 13" key="1">
    <citation type="journal article" date="2016" name="Nat. Commun.">
        <title>Thousands of microbial genomes shed light on interconnected biogeochemical processes in an aquifer system.</title>
        <authorList>
            <person name="Anantharaman K."/>
            <person name="Brown C.T."/>
            <person name="Hug L.A."/>
            <person name="Sharon I."/>
            <person name="Castelle C.J."/>
            <person name="Probst A.J."/>
            <person name="Thomas B.C."/>
            <person name="Singh A."/>
            <person name="Wilkins M.J."/>
            <person name="Karaoz U."/>
            <person name="Brodie E.L."/>
            <person name="Williams K.H."/>
            <person name="Hubbard S.S."/>
            <person name="Banfield J.F."/>
        </authorList>
    </citation>
    <scope>NUCLEOTIDE SEQUENCE [LARGE SCALE GENOMIC DNA]</scope>
</reference>
<sequence>MKAIYKIMFFFSLALTIAAVSAVVVFGLNLGVDFKGGSVMELNFRNERPDIEDLRKAISDWTAFKDAVFSPAGENGLLIKGGEISEQTHQEVIQKIAAAFPSAGLEEQKFDSVGPVIGSELKRKSVSAIFLVLAAIIVYIAIVFRKLSRTISGWAMGLAAVVALLHDMLIPVGVFAFLGQYYGVEISAVFVAAVLTILGYSVSDTVVVFDRVRENIIKQGVGERGEGFGAVVHKSILQTLTRSLNTTFTTLLSLVAIYLFGGESIRFFALALIMGIFLGAYSSIFVASPLLIWWNRRTGRR</sequence>
<dbReference type="STRING" id="1802669.A2746_01195"/>
<dbReference type="NCBIfam" id="TIGR00966">
    <property type="entry name" value="transloc_SecF"/>
    <property type="match status" value="1"/>
</dbReference>
<dbReference type="HAMAP" id="MF_01464_B">
    <property type="entry name" value="SecF_B"/>
    <property type="match status" value="1"/>
</dbReference>
<evidence type="ECO:0000256" key="9">
    <source>
        <dbReference type="ARBA" id="ARBA00023136"/>
    </source>
</evidence>
<dbReference type="GO" id="GO:0015450">
    <property type="term" value="F:protein-transporting ATPase activity"/>
    <property type="evidence" value="ECO:0007669"/>
    <property type="project" value="InterPro"/>
</dbReference>
<dbReference type="PANTHER" id="PTHR30081:SF8">
    <property type="entry name" value="PROTEIN TRANSLOCASE SUBUNIT SECF"/>
    <property type="match status" value="1"/>
</dbReference>
<dbReference type="GO" id="GO:0005886">
    <property type="term" value="C:plasma membrane"/>
    <property type="evidence" value="ECO:0007669"/>
    <property type="project" value="UniProtKB-SubCell"/>
</dbReference>
<comment type="similarity">
    <text evidence="10">Belongs to the SecD/SecF family. SecF subfamily.</text>
</comment>
<dbReference type="GO" id="GO:0043952">
    <property type="term" value="P:protein transport by the Sec complex"/>
    <property type="evidence" value="ECO:0007669"/>
    <property type="project" value="UniProtKB-UniRule"/>
</dbReference>
<keyword evidence="4" id="KW-0997">Cell inner membrane</keyword>
<dbReference type="InterPro" id="IPR022813">
    <property type="entry name" value="SecD/SecF_arch_bac"/>
</dbReference>
<dbReference type="PROSITE" id="PS50156">
    <property type="entry name" value="SSD"/>
    <property type="match status" value="1"/>
</dbReference>
<gene>
    <name evidence="10" type="primary">secF</name>
    <name evidence="12" type="ORF">A2746_01195</name>
</gene>
<keyword evidence="3 10" id="KW-1003">Cell membrane</keyword>
<name>A0A1F8EVQ6_9BACT</name>
<dbReference type="Pfam" id="PF02355">
    <property type="entry name" value="SecD_SecF_C"/>
    <property type="match status" value="1"/>
</dbReference>
<keyword evidence="5 10" id="KW-0812">Transmembrane</keyword>
<keyword evidence="7 10" id="KW-1133">Transmembrane helix</keyword>
<feature type="transmembrane region" description="Helical" evidence="10">
    <location>
        <begin position="267"/>
        <end position="294"/>
    </location>
</feature>
<dbReference type="GO" id="GO:0065002">
    <property type="term" value="P:intracellular protein transmembrane transport"/>
    <property type="evidence" value="ECO:0007669"/>
    <property type="project" value="UniProtKB-UniRule"/>
</dbReference>
<feature type="transmembrane region" description="Helical" evidence="10">
    <location>
        <begin position="125"/>
        <end position="144"/>
    </location>
</feature>
<dbReference type="Pfam" id="PF07549">
    <property type="entry name" value="Sec_GG"/>
    <property type="match status" value="1"/>
</dbReference>
<dbReference type="InterPro" id="IPR048634">
    <property type="entry name" value="SecD_SecF_C"/>
</dbReference>
<dbReference type="EMBL" id="MGJJ01000019">
    <property type="protein sequence ID" value="OGN04954.1"/>
    <property type="molecule type" value="Genomic_DNA"/>
</dbReference>
<dbReference type="PRINTS" id="PR01755">
    <property type="entry name" value="SECFTRNLCASE"/>
</dbReference>
<feature type="domain" description="SSD" evidence="11">
    <location>
        <begin position="125"/>
        <end position="293"/>
    </location>
</feature>
<organism evidence="12 13">
    <name type="scientific">Candidatus Yanofskybacteria bacterium RIFCSPHIGHO2_01_FULL_44_22</name>
    <dbReference type="NCBI Taxonomy" id="1802669"/>
    <lineage>
        <taxon>Bacteria</taxon>
        <taxon>Candidatus Yanofskyibacteriota</taxon>
    </lineage>
</organism>
<dbReference type="InterPro" id="IPR022646">
    <property type="entry name" value="SecD/SecF_CS"/>
</dbReference>
<comment type="function">
    <text evidence="10">Part of the Sec protein translocase complex. Interacts with the SecYEG preprotein conducting channel. SecDF uses the proton motive force (PMF) to complete protein translocation after the ATP-dependent function of SecA.</text>
</comment>
<keyword evidence="2 10" id="KW-0813">Transport</keyword>
<evidence type="ECO:0000256" key="2">
    <source>
        <dbReference type="ARBA" id="ARBA00022448"/>
    </source>
</evidence>
<evidence type="ECO:0000256" key="3">
    <source>
        <dbReference type="ARBA" id="ARBA00022475"/>
    </source>
</evidence>
<evidence type="ECO:0000313" key="13">
    <source>
        <dbReference type="Proteomes" id="UP000177419"/>
    </source>
</evidence>
<evidence type="ECO:0000256" key="4">
    <source>
        <dbReference type="ARBA" id="ARBA00022519"/>
    </source>
</evidence>
<comment type="caution">
    <text evidence="12">The sequence shown here is derived from an EMBL/GenBank/DDBJ whole genome shotgun (WGS) entry which is preliminary data.</text>
</comment>
<proteinExistence type="inferred from homology"/>
<dbReference type="PANTHER" id="PTHR30081">
    <property type="entry name" value="PROTEIN-EXPORT MEMBRANE PROTEIN SEC"/>
    <property type="match status" value="1"/>
</dbReference>
<comment type="subcellular location">
    <subcellularLocation>
        <location evidence="1 10">Cell membrane</location>
        <topology evidence="1 10">Multi-pass membrane protein</topology>
    </subcellularLocation>
</comment>
<feature type="transmembrane region" description="Helical" evidence="10">
    <location>
        <begin position="188"/>
        <end position="209"/>
    </location>
</feature>
<keyword evidence="6 10" id="KW-0653">Protein transport</keyword>
<feature type="transmembrane region" description="Helical" evidence="10">
    <location>
        <begin position="243"/>
        <end position="261"/>
    </location>
</feature>
<dbReference type="InterPro" id="IPR022645">
    <property type="entry name" value="SecD/SecF_bac"/>
</dbReference>
<evidence type="ECO:0000256" key="5">
    <source>
        <dbReference type="ARBA" id="ARBA00022692"/>
    </source>
</evidence>
<dbReference type="InterPro" id="IPR005665">
    <property type="entry name" value="SecF_bac"/>
</dbReference>
<accession>A0A1F8EVQ6</accession>
<evidence type="ECO:0000259" key="11">
    <source>
        <dbReference type="PROSITE" id="PS50156"/>
    </source>
</evidence>
<protein>
    <recommendedName>
        <fullName evidence="10">Protein-export membrane protein SecF</fullName>
    </recommendedName>
</protein>
<evidence type="ECO:0000256" key="1">
    <source>
        <dbReference type="ARBA" id="ARBA00004651"/>
    </source>
</evidence>
<dbReference type="SUPFAM" id="SSF82866">
    <property type="entry name" value="Multidrug efflux transporter AcrB transmembrane domain"/>
    <property type="match status" value="1"/>
</dbReference>
<keyword evidence="9 10" id="KW-0472">Membrane</keyword>
<dbReference type="GO" id="GO:0006605">
    <property type="term" value="P:protein targeting"/>
    <property type="evidence" value="ECO:0007669"/>
    <property type="project" value="UniProtKB-UniRule"/>
</dbReference>
<evidence type="ECO:0000256" key="10">
    <source>
        <dbReference type="HAMAP-Rule" id="MF_01464"/>
    </source>
</evidence>
<feature type="transmembrane region" description="Helical" evidence="10">
    <location>
        <begin position="156"/>
        <end position="182"/>
    </location>
</feature>
<evidence type="ECO:0000256" key="6">
    <source>
        <dbReference type="ARBA" id="ARBA00022927"/>
    </source>
</evidence>